<dbReference type="PROSITE" id="PS00552">
    <property type="entry name" value="HTH_MERR_1"/>
    <property type="match status" value="1"/>
</dbReference>
<dbReference type="Proteomes" id="UP001596047">
    <property type="component" value="Unassembled WGS sequence"/>
</dbReference>
<dbReference type="RefSeq" id="WP_379192042.1">
    <property type="nucleotide sequence ID" value="NZ_JBHSOW010000125.1"/>
</dbReference>
<keyword evidence="3" id="KW-0804">Transcription</keyword>
<keyword evidence="2" id="KW-0238">DNA-binding</keyword>
<evidence type="ECO:0000313" key="6">
    <source>
        <dbReference type="EMBL" id="MFC5653386.1"/>
    </source>
</evidence>
<dbReference type="SMART" id="SM00422">
    <property type="entry name" value="HTH_MERR"/>
    <property type="match status" value="1"/>
</dbReference>
<keyword evidence="4" id="KW-0175">Coiled coil</keyword>
<evidence type="ECO:0000256" key="2">
    <source>
        <dbReference type="ARBA" id="ARBA00023125"/>
    </source>
</evidence>
<dbReference type="PANTHER" id="PTHR30204:SF94">
    <property type="entry name" value="HEAVY METAL-DEPENDENT TRANSCRIPTIONAL REGULATOR HI_0293-RELATED"/>
    <property type="match status" value="1"/>
</dbReference>
<accession>A0ABW0WA44</accession>
<evidence type="ECO:0000256" key="1">
    <source>
        <dbReference type="ARBA" id="ARBA00023015"/>
    </source>
</evidence>
<evidence type="ECO:0000259" key="5">
    <source>
        <dbReference type="PROSITE" id="PS50937"/>
    </source>
</evidence>
<dbReference type="InterPro" id="IPR047057">
    <property type="entry name" value="MerR_fam"/>
</dbReference>
<comment type="caution">
    <text evidence="6">The sequence shown here is derived from an EMBL/GenBank/DDBJ whole genome shotgun (WGS) entry which is preliminary data.</text>
</comment>
<dbReference type="SUPFAM" id="SSF46955">
    <property type="entry name" value="Putative DNA-binding domain"/>
    <property type="match status" value="1"/>
</dbReference>
<keyword evidence="7" id="KW-1185">Reference proteome</keyword>
<reference evidence="7" key="1">
    <citation type="journal article" date="2019" name="Int. J. Syst. Evol. Microbiol.">
        <title>The Global Catalogue of Microorganisms (GCM) 10K type strain sequencing project: providing services to taxonomists for standard genome sequencing and annotation.</title>
        <authorList>
            <consortium name="The Broad Institute Genomics Platform"/>
            <consortium name="The Broad Institute Genome Sequencing Center for Infectious Disease"/>
            <person name="Wu L."/>
            <person name="Ma J."/>
        </authorList>
    </citation>
    <scope>NUCLEOTIDE SEQUENCE [LARGE SCALE GENOMIC DNA]</scope>
    <source>
        <strain evidence="7">CGMCC 1.3240</strain>
    </source>
</reference>
<evidence type="ECO:0000313" key="7">
    <source>
        <dbReference type="Proteomes" id="UP001596047"/>
    </source>
</evidence>
<proteinExistence type="predicted"/>
<evidence type="ECO:0000256" key="4">
    <source>
        <dbReference type="SAM" id="Coils"/>
    </source>
</evidence>
<dbReference type="PRINTS" id="PR00040">
    <property type="entry name" value="HTHMERR"/>
</dbReference>
<dbReference type="PROSITE" id="PS50937">
    <property type="entry name" value="HTH_MERR_2"/>
    <property type="match status" value="1"/>
</dbReference>
<name>A0ABW0WA44_9BACL</name>
<dbReference type="InterPro" id="IPR000551">
    <property type="entry name" value="MerR-type_HTH_dom"/>
</dbReference>
<dbReference type="Gene3D" id="1.10.1660.10">
    <property type="match status" value="1"/>
</dbReference>
<feature type="domain" description="HTH merR-type" evidence="5">
    <location>
        <begin position="1"/>
        <end position="68"/>
    </location>
</feature>
<sequence length="126" mass="14652">MKIGELSEKSGVSVRSLRYYEQQGLLQPGRLMNGYRMYHPFAVEQVKTIQFYISLGLSTEQISSFLHCVMVNKESFCTEIMPIYQQKLAEVDAQIAMLTSIKSNLEDRIRYMREESEAVQKKEDDK</sequence>
<evidence type="ECO:0000256" key="3">
    <source>
        <dbReference type="ARBA" id="ARBA00023163"/>
    </source>
</evidence>
<dbReference type="Pfam" id="PF13411">
    <property type="entry name" value="MerR_1"/>
    <property type="match status" value="1"/>
</dbReference>
<protein>
    <submittedName>
        <fullName evidence="6">MerR family transcriptional regulator</fullName>
    </submittedName>
</protein>
<dbReference type="InterPro" id="IPR009061">
    <property type="entry name" value="DNA-bd_dom_put_sf"/>
</dbReference>
<keyword evidence="1" id="KW-0805">Transcription regulation</keyword>
<organism evidence="6 7">
    <name type="scientific">Paenibacillus solisilvae</name>
    <dbReference type="NCBI Taxonomy" id="2486751"/>
    <lineage>
        <taxon>Bacteria</taxon>
        <taxon>Bacillati</taxon>
        <taxon>Bacillota</taxon>
        <taxon>Bacilli</taxon>
        <taxon>Bacillales</taxon>
        <taxon>Paenibacillaceae</taxon>
        <taxon>Paenibacillus</taxon>
    </lineage>
</organism>
<dbReference type="EMBL" id="JBHSOW010000125">
    <property type="protein sequence ID" value="MFC5653386.1"/>
    <property type="molecule type" value="Genomic_DNA"/>
</dbReference>
<feature type="coiled-coil region" evidence="4">
    <location>
        <begin position="88"/>
        <end position="122"/>
    </location>
</feature>
<dbReference type="PANTHER" id="PTHR30204">
    <property type="entry name" value="REDOX-CYCLING DRUG-SENSING TRANSCRIPTIONAL ACTIVATOR SOXR"/>
    <property type="match status" value="1"/>
</dbReference>
<gene>
    <name evidence="6" type="ORF">ACFPYJ_30575</name>
</gene>
<dbReference type="CDD" id="cd01282">
    <property type="entry name" value="HTH_MerR-like_sg3"/>
    <property type="match status" value="1"/>
</dbReference>